<name>A0AAV6UGU6_9ARAC</name>
<comment type="subcellular location">
    <subcellularLocation>
        <location evidence="1">Membrane</location>
        <topology evidence="1">Multi-pass membrane protein</topology>
    </subcellularLocation>
</comment>
<dbReference type="GO" id="GO:0005886">
    <property type="term" value="C:plasma membrane"/>
    <property type="evidence" value="ECO:0007669"/>
    <property type="project" value="TreeGrafter"/>
</dbReference>
<feature type="transmembrane region" description="Helical" evidence="6">
    <location>
        <begin position="115"/>
        <end position="133"/>
    </location>
</feature>
<dbReference type="EMBL" id="JAFNEN010000438">
    <property type="protein sequence ID" value="KAG8182979.1"/>
    <property type="molecule type" value="Genomic_DNA"/>
</dbReference>
<keyword evidence="5 6" id="KW-0472">Membrane</keyword>
<dbReference type="InterPro" id="IPR051951">
    <property type="entry name" value="UNC-93_regulatory"/>
</dbReference>
<dbReference type="GO" id="GO:0015459">
    <property type="term" value="F:potassium channel regulator activity"/>
    <property type="evidence" value="ECO:0007669"/>
    <property type="project" value="TreeGrafter"/>
</dbReference>
<dbReference type="PANTHER" id="PTHR19444">
    <property type="entry name" value="UNC-93 RELATED"/>
    <property type="match status" value="1"/>
</dbReference>
<dbReference type="Proteomes" id="UP000827092">
    <property type="component" value="Unassembled WGS sequence"/>
</dbReference>
<dbReference type="InterPro" id="IPR036259">
    <property type="entry name" value="MFS_trans_sf"/>
</dbReference>
<reference evidence="7 8" key="1">
    <citation type="journal article" date="2022" name="Nat. Ecol. Evol.">
        <title>A masculinizing supergene underlies an exaggerated male reproductive morph in a spider.</title>
        <authorList>
            <person name="Hendrickx F."/>
            <person name="De Corte Z."/>
            <person name="Sonet G."/>
            <person name="Van Belleghem S.M."/>
            <person name="Kostlbacher S."/>
            <person name="Vangestel C."/>
        </authorList>
    </citation>
    <scope>NUCLEOTIDE SEQUENCE [LARGE SCALE GENOMIC DNA]</scope>
    <source>
        <strain evidence="7">W744_W776</strain>
    </source>
</reference>
<dbReference type="GO" id="GO:0043266">
    <property type="term" value="P:regulation of potassium ion transport"/>
    <property type="evidence" value="ECO:0007669"/>
    <property type="project" value="TreeGrafter"/>
</dbReference>
<evidence type="ECO:0000256" key="4">
    <source>
        <dbReference type="ARBA" id="ARBA00022989"/>
    </source>
</evidence>
<feature type="transmembrane region" description="Helical" evidence="6">
    <location>
        <begin position="244"/>
        <end position="265"/>
    </location>
</feature>
<feature type="transmembrane region" description="Helical" evidence="6">
    <location>
        <begin position="50"/>
        <end position="69"/>
    </location>
</feature>
<sequence length="322" mass="35924">MTTVVEESFGKNPIINDSLEGNASSEISIEADSKQEIPGDDKKAIQKRSFWNLFVFSISYLLLFTGFWTLSTLQSTMNALEGIGDYSQAVIYVCSTVSCILLPTFMIGKFGCKNILLFGAVTCVLCMASNMFLRWDTLMVGAVLYGVANGPFIASQAFYIDEMATRFLTTVEGQSEFIMALFFGLFMFFGQSTQIWGNLISYYVLRSDRPAPSPLNSTDCGINFRPSVNDTNRNLDPPTENQRFLLVGIYVGMGCVAIFVLGIFLEPLRNDLQETKGCRTILDRLLSSFKFLRDPVRILLIPLSVYIGMEGPFYTNEVTQVS</sequence>
<feature type="transmembrane region" description="Helical" evidence="6">
    <location>
        <begin position="181"/>
        <end position="205"/>
    </location>
</feature>
<protein>
    <submittedName>
        <fullName evidence="7">Uncharacterized protein</fullName>
    </submittedName>
</protein>
<organism evidence="7 8">
    <name type="scientific">Oedothorax gibbosus</name>
    <dbReference type="NCBI Taxonomy" id="931172"/>
    <lineage>
        <taxon>Eukaryota</taxon>
        <taxon>Metazoa</taxon>
        <taxon>Ecdysozoa</taxon>
        <taxon>Arthropoda</taxon>
        <taxon>Chelicerata</taxon>
        <taxon>Arachnida</taxon>
        <taxon>Araneae</taxon>
        <taxon>Araneomorphae</taxon>
        <taxon>Entelegynae</taxon>
        <taxon>Araneoidea</taxon>
        <taxon>Linyphiidae</taxon>
        <taxon>Erigoninae</taxon>
        <taxon>Oedothorax</taxon>
    </lineage>
</organism>
<evidence type="ECO:0000256" key="6">
    <source>
        <dbReference type="SAM" id="Phobius"/>
    </source>
</evidence>
<evidence type="ECO:0000256" key="2">
    <source>
        <dbReference type="ARBA" id="ARBA00009172"/>
    </source>
</evidence>
<gene>
    <name evidence="7" type="ORF">JTE90_013428</name>
</gene>
<evidence type="ECO:0000256" key="5">
    <source>
        <dbReference type="ARBA" id="ARBA00023136"/>
    </source>
</evidence>
<dbReference type="GO" id="GO:0055120">
    <property type="term" value="C:striated muscle dense body"/>
    <property type="evidence" value="ECO:0007669"/>
    <property type="project" value="TreeGrafter"/>
</dbReference>
<keyword evidence="8" id="KW-1185">Reference proteome</keyword>
<dbReference type="SUPFAM" id="SSF103473">
    <property type="entry name" value="MFS general substrate transporter"/>
    <property type="match status" value="1"/>
</dbReference>
<evidence type="ECO:0000256" key="1">
    <source>
        <dbReference type="ARBA" id="ARBA00004141"/>
    </source>
</evidence>
<feature type="transmembrane region" description="Helical" evidence="6">
    <location>
        <begin position="89"/>
        <end position="108"/>
    </location>
</feature>
<comment type="similarity">
    <text evidence="2">Belongs to the unc-93 family.</text>
</comment>
<dbReference type="InterPro" id="IPR010291">
    <property type="entry name" value="Ion_channel_UNC-93"/>
</dbReference>
<proteinExistence type="inferred from homology"/>
<evidence type="ECO:0000313" key="8">
    <source>
        <dbReference type="Proteomes" id="UP000827092"/>
    </source>
</evidence>
<dbReference type="Pfam" id="PF05978">
    <property type="entry name" value="UNC-93"/>
    <property type="match status" value="1"/>
</dbReference>
<keyword evidence="3 6" id="KW-0812">Transmembrane</keyword>
<dbReference type="Gene3D" id="1.20.1250.20">
    <property type="entry name" value="MFS general substrate transporter like domains"/>
    <property type="match status" value="1"/>
</dbReference>
<feature type="transmembrane region" description="Helical" evidence="6">
    <location>
        <begin position="139"/>
        <end position="160"/>
    </location>
</feature>
<keyword evidence="4 6" id="KW-1133">Transmembrane helix</keyword>
<dbReference type="AlphaFoldDB" id="A0AAV6UGU6"/>
<accession>A0AAV6UGU6</accession>
<evidence type="ECO:0000256" key="3">
    <source>
        <dbReference type="ARBA" id="ARBA00022692"/>
    </source>
</evidence>
<dbReference type="GO" id="GO:0006937">
    <property type="term" value="P:regulation of muscle contraction"/>
    <property type="evidence" value="ECO:0007669"/>
    <property type="project" value="TreeGrafter"/>
</dbReference>
<dbReference type="PANTHER" id="PTHR19444:SF11">
    <property type="entry name" value="UNC93-LIKE PROTEIN"/>
    <property type="match status" value="1"/>
</dbReference>
<comment type="caution">
    <text evidence="7">The sequence shown here is derived from an EMBL/GenBank/DDBJ whole genome shotgun (WGS) entry which is preliminary data.</text>
</comment>
<evidence type="ECO:0000313" key="7">
    <source>
        <dbReference type="EMBL" id="KAG8182979.1"/>
    </source>
</evidence>